<dbReference type="Proteomes" id="UP000472372">
    <property type="component" value="Chromosome 7"/>
</dbReference>
<protein>
    <submittedName>
        <fullName evidence="1">Uncharacterized protein</fullName>
    </submittedName>
</protein>
<organism evidence="1 2">
    <name type="scientific">Pyrenophora teres f. teres</name>
    <dbReference type="NCBI Taxonomy" id="97479"/>
    <lineage>
        <taxon>Eukaryota</taxon>
        <taxon>Fungi</taxon>
        <taxon>Dikarya</taxon>
        <taxon>Ascomycota</taxon>
        <taxon>Pezizomycotina</taxon>
        <taxon>Dothideomycetes</taxon>
        <taxon>Pleosporomycetidae</taxon>
        <taxon>Pleosporales</taxon>
        <taxon>Pleosporineae</taxon>
        <taxon>Pleosporaceae</taxon>
        <taxon>Pyrenophora</taxon>
    </lineage>
</organism>
<dbReference type="EMBL" id="HG992983">
    <property type="protein sequence ID" value="CAE7193120.1"/>
    <property type="molecule type" value="Genomic_DNA"/>
</dbReference>
<reference evidence="1" key="1">
    <citation type="submission" date="2021-02" db="EMBL/GenBank/DDBJ databases">
        <authorList>
            <person name="Syme A R."/>
            <person name="Syme A R."/>
            <person name="Moolhuijzen P."/>
        </authorList>
    </citation>
    <scope>NUCLEOTIDE SEQUENCE</scope>
    <source>
        <strain evidence="1">W1-1</strain>
    </source>
</reference>
<gene>
    <name evidence="1" type="ORF">PTTW11_07689</name>
</gene>
<name>A0A6S6W757_9PLEO</name>
<accession>A0A6S6W757</accession>
<proteinExistence type="predicted"/>
<evidence type="ECO:0000313" key="2">
    <source>
        <dbReference type="Proteomes" id="UP000472372"/>
    </source>
</evidence>
<dbReference type="AlphaFoldDB" id="A0A6S6W757"/>
<evidence type="ECO:0000313" key="1">
    <source>
        <dbReference type="EMBL" id="CAE7193120.1"/>
    </source>
</evidence>
<sequence>MPSIIDLPNDDNAADTSEPGNTNSNSASTADQPRDSTSAAPTIAPQPTTQSLNLPTQYISSGAYVNYYNIAIPLPSPYRTHWSYGEQSIWSRGLIQYNHFDYNDSALLSFTIDCAMKLYIIKDIVKPAQSNNLRSLPAAIDSMAVIPYQTRLAWLVIWKVAHEVTTQVRARGYSIDQNMASAEFFFILAMRGVLRIVERNKIMLRQRIQDPLVKYVMAVYISRPNSFVGLGTMIHRVFAWVYGEWPSVVFTDGLKEGDFARASISIPERILEYN</sequence>